<dbReference type="OrthoDB" id="6160519at2"/>
<keyword evidence="10" id="KW-1185">Reference proteome</keyword>
<comment type="subcellular location">
    <subcellularLocation>
        <location evidence="1">Cell envelope</location>
    </subcellularLocation>
</comment>
<organism evidence="9 10">
    <name type="scientific">Aeromonas lusitana</name>
    <dbReference type="NCBI Taxonomy" id="931529"/>
    <lineage>
        <taxon>Bacteria</taxon>
        <taxon>Pseudomonadati</taxon>
        <taxon>Pseudomonadota</taxon>
        <taxon>Gammaproteobacteria</taxon>
        <taxon>Aeromonadales</taxon>
        <taxon>Aeromonadaceae</taxon>
        <taxon>Aeromonas</taxon>
    </lineage>
</organism>
<evidence type="ECO:0000256" key="6">
    <source>
        <dbReference type="SAM" id="Coils"/>
    </source>
</evidence>
<feature type="coiled-coil region" evidence="6">
    <location>
        <begin position="142"/>
        <end position="176"/>
    </location>
</feature>
<dbReference type="PRINTS" id="PR01715">
    <property type="entry name" value="FERRIBNDNGPP"/>
</dbReference>
<dbReference type="EMBL" id="PGCP01000011">
    <property type="protein sequence ID" value="PJC93705.1"/>
    <property type="molecule type" value="Genomic_DNA"/>
</dbReference>
<dbReference type="InterPro" id="IPR051313">
    <property type="entry name" value="Bact_iron-sidero_bind"/>
</dbReference>
<evidence type="ECO:0000313" key="10">
    <source>
        <dbReference type="Proteomes" id="UP000232060"/>
    </source>
</evidence>
<dbReference type="PANTHER" id="PTHR30532:SF1">
    <property type="entry name" value="IRON(3+)-HYDROXAMATE-BINDING PROTEIN FHUD"/>
    <property type="match status" value="1"/>
</dbReference>
<dbReference type="CDD" id="cd01146">
    <property type="entry name" value="FhuD"/>
    <property type="match status" value="1"/>
</dbReference>
<comment type="caution">
    <text evidence="9">The sequence shown here is derived from an EMBL/GenBank/DDBJ whole genome shotgun (WGS) entry which is preliminary data.</text>
</comment>
<name>A0A2M8HAY8_9GAMM</name>
<evidence type="ECO:0000256" key="1">
    <source>
        <dbReference type="ARBA" id="ARBA00004196"/>
    </source>
</evidence>
<evidence type="ECO:0000256" key="2">
    <source>
        <dbReference type="ARBA" id="ARBA00008814"/>
    </source>
</evidence>
<dbReference type="GO" id="GO:1901678">
    <property type="term" value="P:iron coordination entity transport"/>
    <property type="evidence" value="ECO:0007669"/>
    <property type="project" value="UniProtKB-ARBA"/>
</dbReference>
<evidence type="ECO:0000256" key="3">
    <source>
        <dbReference type="ARBA" id="ARBA00022448"/>
    </source>
</evidence>
<feature type="domain" description="Fe/B12 periplasmic-binding" evidence="8">
    <location>
        <begin position="44"/>
        <end position="303"/>
    </location>
</feature>
<dbReference type="GO" id="GO:0030288">
    <property type="term" value="C:outer membrane-bounded periplasmic space"/>
    <property type="evidence" value="ECO:0007669"/>
    <property type="project" value="TreeGrafter"/>
</dbReference>
<dbReference type="Proteomes" id="UP000232060">
    <property type="component" value="Unassembled WGS sequence"/>
</dbReference>
<evidence type="ECO:0000259" key="8">
    <source>
        <dbReference type="PROSITE" id="PS50983"/>
    </source>
</evidence>
<gene>
    <name evidence="9" type="ORF">CUC44_08075</name>
</gene>
<proteinExistence type="inferred from homology"/>
<protein>
    <submittedName>
        <fullName evidence="9">ABC transporter substrate-binding protein</fullName>
    </submittedName>
</protein>
<feature type="chain" id="PRO_5014689296" evidence="7">
    <location>
        <begin position="22"/>
        <end position="318"/>
    </location>
</feature>
<dbReference type="AlphaFoldDB" id="A0A2M8HAY8"/>
<keyword evidence="6" id="KW-0175">Coiled coil</keyword>
<evidence type="ECO:0000256" key="7">
    <source>
        <dbReference type="SAM" id="SignalP"/>
    </source>
</evidence>
<dbReference type="PROSITE" id="PS50983">
    <property type="entry name" value="FE_B12_PBP"/>
    <property type="match status" value="1"/>
</dbReference>
<keyword evidence="3" id="KW-0813">Transport</keyword>
<comment type="similarity">
    <text evidence="2">Belongs to the bacterial solute-binding protein 8 family.</text>
</comment>
<sequence length="318" mass="34914">MRLLKKMGWLCCLLAPLLLQAEPAKPVATGLDSGKPAGTEQMPRIATVDWTIAETLLALGVTPLAMGDVESYRAWVREPKLPAEVVDIGLRMQPNRELLAELKPDLILISPLMASLEPTLSRIAPVQSIALYEPDADLWQRLHEATLTIAALVNKTAEAERQLAALERDLAQMKAQLPADLPPLLLVQFIDERHVRVFGRHSLFEAVMNRLGLRNAWQGETNAWGFSVVSLEQFLALPEARLVVVDPIPVGVSERLQEPGLWQHLPLVKQGKVLHLSAVWSFGGLLAARRFAALLSDALQEDQPSDPATQMTAKGAAQ</sequence>
<evidence type="ECO:0000256" key="5">
    <source>
        <dbReference type="ARBA" id="ARBA00022729"/>
    </source>
</evidence>
<keyword evidence="4" id="KW-0406">Ion transport</keyword>
<accession>A0A2M8HAY8</accession>
<dbReference type="SUPFAM" id="SSF53807">
    <property type="entry name" value="Helical backbone' metal receptor"/>
    <property type="match status" value="1"/>
</dbReference>
<feature type="signal peptide" evidence="7">
    <location>
        <begin position="1"/>
        <end position="21"/>
    </location>
</feature>
<keyword evidence="4" id="KW-0408">Iron</keyword>
<dbReference type="RefSeq" id="WP_100859455.1">
    <property type="nucleotide sequence ID" value="NZ_PGCP01000011.1"/>
</dbReference>
<keyword evidence="5 7" id="KW-0732">Signal</keyword>
<evidence type="ECO:0000313" key="9">
    <source>
        <dbReference type="EMBL" id="PJC93705.1"/>
    </source>
</evidence>
<dbReference type="PANTHER" id="PTHR30532">
    <property type="entry name" value="IRON III DICITRATE-BINDING PERIPLASMIC PROTEIN"/>
    <property type="match status" value="1"/>
</dbReference>
<dbReference type="InterPro" id="IPR002491">
    <property type="entry name" value="ABC_transptr_periplasmic_BD"/>
</dbReference>
<dbReference type="Pfam" id="PF01497">
    <property type="entry name" value="Peripla_BP_2"/>
    <property type="match status" value="1"/>
</dbReference>
<keyword evidence="4" id="KW-0410">Iron transport</keyword>
<dbReference type="Gene3D" id="3.40.50.1980">
    <property type="entry name" value="Nitrogenase molybdenum iron protein domain"/>
    <property type="match status" value="2"/>
</dbReference>
<reference evidence="9 10" key="1">
    <citation type="submission" date="2017-11" db="EMBL/GenBank/DDBJ databases">
        <title>Draft genome sequence of environmental isolate Aeromonas lusitania sp. nov. MDC 2473.</title>
        <authorList>
            <person name="Colston S.M."/>
            <person name="Navarro A."/>
            <person name="Martinez-Murcia A.J."/>
            <person name="Graf J."/>
        </authorList>
    </citation>
    <scope>NUCLEOTIDE SEQUENCE [LARGE SCALE GENOMIC DNA]</scope>
    <source>
        <strain evidence="9 10">MDC 2473</strain>
    </source>
</reference>
<evidence type="ECO:0000256" key="4">
    <source>
        <dbReference type="ARBA" id="ARBA00022496"/>
    </source>
</evidence>